<dbReference type="AlphaFoldDB" id="A0A427UYS7"/>
<dbReference type="Gene3D" id="2.60.40.2610">
    <property type="entry name" value="Outer membrane usher protein FimD, plug domain"/>
    <property type="match status" value="1"/>
</dbReference>
<dbReference type="PANTHER" id="PTHR30451:SF21">
    <property type="entry name" value="FIMBRIAL USHER DOMAIN-CONTAINING PROTEIN YDET-RELATED"/>
    <property type="match status" value="1"/>
</dbReference>
<reference evidence="12 13" key="1">
    <citation type="submission" date="2018-10" db="EMBL/GenBank/DDBJ databases">
        <title>Transmission dynamics of multidrug resistant bacteria on intensive care unit surfaces.</title>
        <authorList>
            <person name="D'Souza A.W."/>
            <person name="Potter R.F."/>
            <person name="Wallace M."/>
            <person name="Shupe A."/>
            <person name="Patel S."/>
            <person name="Sun S."/>
            <person name="Gul D."/>
            <person name="Kwon J.H."/>
            <person name="Andleeb S."/>
            <person name="Burnham C.-A.D."/>
            <person name="Dantas G."/>
        </authorList>
    </citation>
    <scope>NUCLEOTIDE SEQUENCE [LARGE SCALE GENOMIC DNA]</scope>
    <source>
        <strain evidence="12 13">AS_373</strain>
    </source>
</reference>
<dbReference type="Proteomes" id="UP000275331">
    <property type="component" value="Unassembled WGS sequence"/>
</dbReference>
<comment type="subcellular location">
    <subcellularLocation>
        <location evidence="1">Cell outer membrane</location>
        <topology evidence="1">Multi-pass membrane protein</topology>
    </subcellularLocation>
</comment>
<dbReference type="Gene3D" id="2.60.40.3110">
    <property type="match status" value="1"/>
</dbReference>
<evidence type="ECO:0000313" key="13">
    <source>
        <dbReference type="Proteomes" id="UP000275331"/>
    </source>
</evidence>
<keyword evidence="4" id="KW-1134">Transmembrane beta strand</keyword>
<dbReference type="PANTHER" id="PTHR30451">
    <property type="entry name" value="OUTER MEMBRANE USHER PROTEIN"/>
    <property type="match status" value="1"/>
</dbReference>
<keyword evidence="8" id="KW-0472">Membrane</keyword>
<evidence type="ECO:0000256" key="3">
    <source>
        <dbReference type="ARBA" id="ARBA00022448"/>
    </source>
</evidence>
<evidence type="ECO:0000256" key="9">
    <source>
        <dbReference type="ARBA" id="ARBA00023237"/>
    </source>
</evidence>
<dbReference type="InterPro" id="IPR043142">
    <property type="entry name" value="PapC-like_C_sf"/>
</dbReference>
<evidence type="ECO:0000259" key="11">
    <source>
        <dbReference type="Pfam" id="PF13954"/>
    </source>
</evidence>
<accession>A0A427UYS7</accession>
<dbReference type="SUPFAM" id="SSF141729">
    <property type="entry name" value="FimD N-terminal domain-like"/>
    <property type="match status" value="1"/>
</dbReference>
<dbReference type="GO" id="GO:0009279">
    <property type="term" value="C:cell outer membrane"/>
    <property type="evidence" value="ECO:0007669"/>
    <property type="project" value="UniProtKB-SubCell"/>
</dbReference>
<dbReference type="FunFam" id="2.60.40.3110:FF:000001">
    <property type="entry name" value="Putative fimbrial outer membrane usher"/>
    <property type="match status" value="1"/>
</dbReference>
<dbReference type="Gene3D" id="3.10.20.410">
    <property type="match status" value="1"/>
</dbReference>
<dbReference type="Pfam" id="PF00577">
    <property type="entry name" value="Usher"/>
    <property type="match status" value="1"/>
</dbReference>
<name>A0A427UYS7_9ENTR</name>
<gene>
    <name evidence="12" type="ORF">EGT71_11985</name>
</gene>
<comment type="similarity">
    <text evidence="2">Belongs to the fimbrial export usher family.</text>
</comment>
<dbReference type="Pfam" id="PF13953">
    <property type="entry name" value="PapC_C"/>
    <property type="match status" value="1"/>
</dbReference>
<dbReference type="InterPro" id="IPR042186">
    <property type="entry name" value="FimD_plug_dom"/>
</dbReference>
<evidence type="ECO:0000256" key="4">
    <source>
        <dbReference type="ARBA" id="ARBA00022452"/>
    </source>
</evidence>
<dbReference type="GO" id="GO:0015473">
    <property type="term" value="F:fimbrial usher porin activity"/>
    <property type="evidence" value="ECO:0007669"/>
    <property type="project" value="InterPro"/>
</dbReference>
<dbReference type="InterPro" id="IPR025885">
    <property type="entry name" value="PapC_N"/>
</dbReference>
<evidence type="ECO:0000313" key="12">
    <source>
        <dbReference type="EMBL" id="RSE25645.1"/>
    </source>
</evidence>
<keyword evidence="5" id="KW-1029">Fimbrium biogenesis</keyword>
<dbReference type="RefSeq" id="WP_125293846.1">
    <property type="nucleotide sequence ID" value="NZ_JAPTZM010000006.1"/>
</dbReference>
<keyword evidence="6" id="KW-0812">Transmembrane</keyword>
<evidence type="ECO:0000256" key="2">
    <source>
        <dbReference type="ARBA" id="ARBA00008064"/>
    </source>
</evidence>
<feature type="domain" description="PapC N-terminal" evidence="11">
    <location>
        <begin position="40"/>
        <end position="194"/>
    </location>
</feature>
<organism evidence="12 13">
    <name type="scientific">Atlantibacter subterraneus</name>
    <dbReference type="NCBI Taxonomy" id="255519"/>
    <lineage>
        <taxon>Bacteria</taxon>
        <taxon>Pseudomonadati</taxon>
        <taxon>Pseudomonadota</taxon>
        <taxon>Gammaproteobacteria</taxon>
        <taxon>Enterobacterales</taxon>
        <taxon>Enterobacteriaceae</taxon>
        <taxon>Atlantibacter</taxon>
    </lineage>
</organism>
<dbReference type="InterPro" id="IPR037224">
    <property type="entry name" value="PapC_N_sf"/>
</dbReference>
<evidence type="ECO:0000256" key="6">
    <source>
        <dbReference type="ARBA" id="ARBA00022692"/>
    </source>
</evidence>
<dbReference type="EMBL" id="RHXB01000007">
    <property type="protein sequence ID" value="RSE25645.1"/>
    <property type="molecule type" value="Genomic_DNA"/>
</dbReference>
<dbReference type="Gene3D" id="2.60.40.2070">
    <property type="match status" value="1"/>
</dbReference>
<keyword evidence="7" id="KW-0732">Signal</keyword>
<evidence type="ECO:0000259" key="10">
    <source>
        <dbReference type="Pfam" id="PF13953"/>
    </source>
</evidence>
<evidence type="ECO:0000256" key="7">
    <source>
        <dbReference type="ARBA" id="ARBA00022729"/>
    </source>
</evidence>
<evidence type="ECO:0000256" key="8">
    <source>
        <dbReference type="ARBA" id="ARBA00023136"/>
    </source>
</evidence>
<proteinExistence type="inferred from homology"/>
<dbReference type="OrthoDB" id="6554712at2"/>
<keyword evidence="9" id="KW-0998">Cell outer membrane</keyword>
<protein>
    <submittedName>
        <fullName evidence="12">Fimbrial biogenesis outer membrane usher protein</fullName>
    </submittedName>
</protein>
<comment type="caution">
    <text evidence="12">The sequence shown here is derived from an EMBL/GenBank/DDBJ whole genome shotgun (WGS) entry which is preliminary data.</text>
</comment>
<dbReference type="InterPro" id="IPR025949">
    <property type="entry name" value="PapC-like_C"/>
</dbReference>
<evidence type="ECO:0000256" key="1">
    <source>
        <dbReference type="ARBA" id="ARBA00004571"/>
    </source>
</evidence>
<dbReference type="Pfam" id="PF13954">
    <property type="entry name" value="PapC_N"/>
    <property type="match status" value="1"/>
</dbReference>
<keyword evidence="3" id="KW-0813">Transport</keyword>
<dbReference type="GO" id="GO:0009297">
    <property type="term" value="P:pilus assembly"/>
    <property type="evidence" value="ECO:0007669"/>
    <property type="project" value="InterPro"/>
</dbReference>
<sequence length="858" mass="95666">MELHVIRTMTNIIPKYTRAIFHILFIGSLTCKAEAEQFRYSSRFLENMSGNEAASLALLSDDSAQLPGNYRVTIYLNGKPVDTIGKKNIEFSYAPDASEKAGKKLFPCVNYTLLKQLGVMISKYPEIAKFNDDENTCIAYNKIIADASATFHFEDQILDISIPQIALDNKPRGYIDPSLWDEGIAALFTSYNFTGSQYSGDKSSGMDGENNNYYLNMRNGLNLGAWRLRNYSTWQKSNEQKSSYDSINSYLQRDITPLRSSFIMGQYNSPSVIFNSVQYNGIQLSSDDDMYPDSERGFAPTIRGIAQSNAQVTVKQGGYTIYQANVGAGAFEINDLYPSSGGGNLDVIIKEADGTERKFTQPFASIPALIREKHIRYSVVLGEYRSNYQGDRPKFVQQELFWGLKHGITVYEGMQLAERYKAVALGIGSNLGLLGALSVDATWAKTLFKNSAEYTGQSYRFLYAKTFPGTGTNLQILGYRYSTKNFYTLQESAEYDSADSSYYQDNYHLRSQLQGNITQNFNDIGSIYLNFNRQQYWNNKTQDLFQMGWNSYIKNISYGLSYSYSKSNDYDRSDNIFSFEVSIPTSILLANSYTSYNMSTNHGQTRQQISVGGTTNDNSVNYNVQQTYIDDDPGYGGYASLGYTGSALNASAGYGYDAHTHNYNYNLEGSIMAHSGGITLGQPLNESNNILVHTPDAADVMIINGTNIHTDRFGYAIVPGSASYRMTNITLDTRGLNEKIDILESQKQAIPTKGAIAYVEFPTRIGNRVLMTLLYKNKPLPFGAIVTLENDTAKEPLSSVVGDDGQVWLTGLQEKGALSVQWGGSAAEKCRAPYDLHLSLAKEQSQQTTFISKTQECL</sequence>
<evidence type="ECO:0000256" key="5">
    <source>
        <dbReference type="ARBA" id="ARBA00022558"/>
    </source>
</evidence>
<feature type="domain" description="PapC-like C-terminal" evidence="10">
    <location>
        <begin position="770"/>
        <end position="836"/>
    </location>
</feature>
<dbReference type="InterPro" id="IPR000015">
    <property type="entry name" value="Fimb_usher"/>
</dbReference>